<evidence type="ECO:0000313" key="7">
    <source>
        <dbReference type="Proteomes" id="UP000002484"/>
    </source>
</evidence>
<dbReference type="eggNOG" id="COG1316">
    <property type="taxonomic scope" value="Bacteria"/>
</dbReference>
<feature type="region of interest" description="Disordered" evidence="2">
    <location>
        <begin position="1"/>
        <end position="25"/>
    </location>
</feature>
<dbReference type="Gene3D" id="3.30.70.2390">
    <property type="match status" value="1"/>
</dbReference>
<dbReference type="Pfam" id="PF03816">
    <property type="entry name" value="LytR_cpsA_psr"/>
    <property type="match status" value="1"/>
</dbReference>
<dbReference type="NCBIfam" id="TIGR00350">
    <property type="entry name" value="lytR_cpsA_psr"/>
    <property type="match status" value="1"/>
</dbReference>
<gene>
    <name evidence="6" type="ordered locus">FraEuI1c_6109</name>
</gene>
<name>E3J1Y8_PSEI1</name>
<feature type="region of interest" description="Disordered" evidence="2">
    <location>
        <begin position="490"/>
        <end position="518"/>
    </location>
</feature>
<keyword evidence="3" id="KW-0472">Membrane</keyword>
<dbReference type="Gene3D" id="3.40.630.190">
    <property type="entry name" value="LCP protein"/>
    <property type="match status" value="1"/>
</dbReference>
<feature type="compositionally biased region" description="Pro residues" evidence="2">
    <location>
        <begin position="1"/>
        <end position="11"/>
    </location>
</feature>
<dbReference type="RefSeq" id="WP_013427211.1">
    <property type="nucleotide sequence ID" value="NC_014666.1"/>
</dbReference>
<dbReference type="Proteomes" id="UP000002484">
    <property type="component" value="Chromosome"/>
</dbReference>
<accession>E3J1Y8</accession>
<keyword evidence="7" id="KW-1185">Reference proteome</keyword>
<feature type="domain" description="Cell envelope-related transcriptional attenuator" evidence="4">
    <location>
        <begin position="105"/>
        <end position="274"/>
    </location>
</feature>
<dbReference type="InterPro" id="IPR027381">
    <property type="entry name" value="LytR/CpsA/Psr_C"/>
</dbReference>
<dbReference type="AlphaFoldDB" id="E3J1Y8"/>
<dbReference type="Pfam" id="PF13399">
    <property type="entry name" value="LytR_C"/>
    <property type="match status" value="1"/>
</dbReference>
<protein>
    <submittedName>
        <fullName evidence="6">Cell envelope-related transcriptional attenuator</fullName>
    </submittedName>
</protein>
<dbReference type="EMBL" id="CP002299">
    <property type="protein sequence ID" value="ADP84093.1"/>
    <property type="molecule type" value="Genomic_DNA"/>
</dbReference>
<evidence type="ECO:0000256" key="3">
    <source>
        <dbReference type="SAM" id="Phobius"/>
    </source>
</evidence>
<organism evidence="6 7">
    <name type="scientific">Pseudofrankia inefficax (strain DSM 45817 / CECT 9037 / DDB 130130 / EuI1c)</name>
    <name type="common">Frankia inefficax</name>
    <dbReference type="NCBI Taxonomy" id="298654"/>
    <lineage>
        <taxon>Bacteria</taxon>
        <taxon>Bacillati</taxon>
        <taxon>Actinomycetota</taxon>
        <taxon>Actinomycetes</taxon>
        <taxon>Frankiales</taxon>
        <taxon>Frankiaceae</taxon>
        <taxon>Pseudofrankia</taxon>
    </lineage>
</organism>
<evidence type="ECO:0000313" key="6">
    <source>
        <dbReference type="EMBL" id="ADP84093.1"/>
    </source>
</evidence>
<dbReference type="InterPro" id="IPR050922">
    <property type="entry name" value="LytR/CpsA/Psr_CW_biosynth"/>
</dbReference>
<sequence>MSYPTTLPPHLSPRDDGGQGRRGRGGGRRAVRILLGLVSVLVLLISVGGWAQYTYANGNVHHISLNLGGNRPDKTFGVSNYLLVGTDSRAGSGDAYGGSQVLGQRSDSTILIHLAKDGSTTMVSFPRDTLVTIPAYTDGKGKHHAAHKDKFNSAISDGGPTLLVSLVEGLTGMRVDHYVSMDLAGFKQITNAIGGVDVCVLPSSFREYVEEDHKYSTNTNDPMSGWLGGPGTVHVNGDQALAFVRQRHGLSTQGDLDRIHRQQQFMGAVFRKASSSDILTNPIKLEALISAATSALTLDDNTSITDLKGLALSMKGVASGSMHVETLPTHPPTVAEGGNPKDGTLAPYGAVQIYNPVDLAKIVVPLGGHVDGVTLDDTAAPSTPDPGATPGPVTVPPAQVSVAVYNGSMTKGLASKVTTALVGKGFQATTAGNADALTYTTSRVIYGTGQQQAAWTVQAAVPGSIARLDPSVKGIHLILGAQYTGVVTPTAAGSGSTPAAAPTTQAPQGPPAPPNCTI</sequence>
<evidence type="ECO:0000256" key="2">
    <source>
        <dbReference type="SAM" id="MobiDB-lite"/>
    </source>
</evidence>
<evidence type="ECO:0000256" key="1">
    <source>
        <dbReference type="ARBA" id="ARBA00006068"/>
    </source>
</evidence>
<reference evidence="6 7" key="1">
    <citation type="submission" date="2010-10" db="EMBL/GenBank/DDBJ databases">
        <title>Complete sequence of Frankia sp. EuI1c.</title>
        <authorList>
            <consortium name="US DOE Joint Genome Institute"/>
            <person name="Lucas S."/>
            <person name="Copeland A."/>
            <person name="Lapidus A."/>
            <person name="Cheng J.-F."/>
            <person name="Bruce D."/>
            <person name="Goodwin L."/>
            <person name="Pitluck S."/>
            <person name="Chertkov O."/>
            <person name="Detter J.C."/>
            <person name="Han C."/>
            <person name="Tapia R."/>
            <person name="Land M."/>
            <person name="Hauser L."/>
            <person name="Jeffries C."/>
            <person name="Kyrpides N."/>
            <person name="Ivanova N."/>
            <person name="Mikhailova N."/>
            <person name="Beauchemin N."/>
            <person name="Sen A."/>
            <person name="Sur S.A."/>
            <person name="Gtari M."/>
            <person name="Wall L."/>
            <person name="Tisa L."/>
            <person name="Woyke T."/>
        </authorList>
    </citation>
    <scope>NUCLEOTIDE SEQUENCE [LARGE SCALE GENOMIC DNA]</scope>
    <source>
        <strain evidence="7">DSM 45817 / CECT 9037 / EuI1c</strain>
    </source>
</reference>
<evidence type="ECO:0000259" key="5">
    <source>
        <dbReference type="Pfam" id="PF13399"/>
    </source>
</evidence>
<feature type="compositionally biased region" description="Pro residues" evidence="2">
    <location>
        <begin position="508"/>
        <end position="518"/>
    </location>
</feature>
<feature type="domain" description="LytR/CpsA/Psr regulator C-terminal" evidence="5">
    <location>
        <begin position="399"/>
        <end position="483"/>
    </location>
</feature>
<keyword evidence="3" id="KW-1133">Transmembrane helix</keyword>
<proteinExistence type="inferred from homology"/>
<dbReference type="InterPro" id="IPR004474">
    <property type="entry name" value="LytR_CpsA_psr"/>
</dbReference>
<feature type="transmembrane region" description="Helical" evidence="3">
    <location>
        <begin position="30"/>
        <end position="51"/>
    </location>
</feature>
<dbReference type="PANTHER" id="PTHR33392:SF6">
    <property type="entry name" value="POLYISOPRENYL-TEICHOIC ACID--PEPTIDOGLYCAN TEICHOIC ACID TRANSFERASE TAGU"/>
    <property type="match status" value="1"/>
</dbReference>
<feature type="compositionally biased region" description="Low complexity" evidence="2">
    <location>
        <begin position="490"/>
        <end position="507"/>
    </location>
</feature>
<comment type="similarity">
    <text evidence="1">Belongs to the LytR/CpsA/Psr (LCP) family.</text>
</comment>
<evidence type="ECO:0000259" key="4">
    <source>
        <dbReference type="Pfam" id="PF03816"/>
    </source>
</evidence>
<dbReference type="OrthoDB" id="3759589at2"/>
<keyword evidence="3" id="KW-0812">Transmembrane</keyword>
<dbReference type="KEGG" id="fri:FraEuI1c_6109"/>
<dbReference type="PANTHER" id="PTHR33392">
    <property type="entry name" value="POLYISOPRENYL-TEICHOIC ACID--PEPTIDOGLYCAN TEICHOIC ACID TRANSFERASE TAGU"/>
    <property type="match status" value="1"/>
</dbReference>
<dbReference type="HOGENOM" id="CLU_016455_0_3_11"/>
<dbReference type="STRING" id="298654.FraEuI1c_6109"/>
<dbReference type="InParanoid" id="E3J1Y8"/>